<organism evidence="1 2">
    <name type="scientific">Companilactobacillus kimchiensis</name>
    <dbReference type="NCBI Taxonomy" id="993692"/>
    <lineage>
        <taxon>Bacteria</taxon>
        <taxon>Bacillati</taxon>
        <taxon>Bacillota</taxon>
        <taxon>Bacilli</taxon>
        <taxon>Lactobacillales</taxon>
        <taxon>Lactobacillaceae</taxon>
        <taxon>Companilactobacillus</taxon>
    </lineage>
</organism>
<reference evidence="1 2" key="1">
    <citation type="journal article" date="2015" name="Genome Announc.">
        <title>Expanding the biotechnology potential of lactobacilli through comparative genomics of 213 strains and associated genera.</title>
        <authorList>
            <person name="Sun Z."/>
            <person name="Harris H.M."/>
            <person name="McCann A."/>
            <person name="Guo C."/>
            <person name="Argimon S."/>
            <person name="Zhang W."/>
            <person name="Yang X."/>
            <person name="Jeffery I.B."/>
            <person name="Cooney J.C."/>
            <person name="Kagawa T.F."/>
            <person name="Liu W."/>
            <person name="Song Y."/>
            <person name="Salvetti E."/>
            <person name="Wrobel A."/>
            <person name="Rasinkangas P."/>
            <person name="Parkhill J."/>
            <person name="Rea M.C."/>
            <person name="O'Sullivan O."/>
            <person name="Ritari J."/>
            <person name="Douillard F.P."/>
            <person name="Paul Ross R."/>
            <person name="Yang R."/>
            <person name="Briner A.E."/>
            <person name="Felis G.E."/>
            <person name="de Vos W.M."/>
            <person name="Barrangou R."/>
            <person name="Klaenhammer T.R."/>
            <person name="Caufield P.W."/>
            <person name="Cui Y."/>
            <person name="Zhang H."/>
            <person name="O'Toole P.W."/>
        </authorList>
    </citation>
    <scope>NUCLEOTIDE SEQUENCE [LARGE SCALE GENOMIC DNA]</scope>
    <source>
        <strain evidence="1 2">DSM 24716</strain>
    </source>
</reference>
<evidence type="ECO:0000313" key="1">
    <source>
        <dbReference type="EMBL" id="KRN99246.1"/>
    </source>
</evidence>
<dbReference type="PATRIC" id="fig|993692.3.peg.476"/>
<name>A0A0R2LBD9_9LACO</name>
<gene>
    <name evidence="1" type="ORF">IV57_GL000468</name>
</gene>
<keyword evidence="2" id="KW-1185">Reference proteome</keyword>
<dbReference type="Proteomes" id="UP000051006">
    <property type="component" value="Unassembled WGS sequence"/>
</dbReference>
<comment type="caution">
    <text evidence="1">The sequence shown here is derived from an EMBL/GenBank/DDBJ whole genome shotgun (WGS) entry which is preliminary data.</text>
</comment>
<evidence type="ECO:0000313" key="2">
    <source>
        <dbReference type="Proteomes" id="UP000051006"/>
    </source>
</evidence>
<dbReference type="EMBL" id="JQCF01000011">
    <property type="protein sequence ID" value="KRN99246.1"/>
    <property type="molecule type" value="Genomic_DNA"/>
</dbReference>
<protein>
    <submittedName>
        <fullName evidence="1">Uncharacterized protein</fullName>
    </submittedName>
</protein>
<accession>A0A0R2LBD9</accession>
<sequence>MGYIGGAIKSDFIIPFTEMDNLALIHWHGSQQITFSYQDLSFEFIENGFGEINYLKNILFQNSMIK</sequence>
<proteinExistence type="predicted"/>
<dbReference type="AlphaFoldDB" id="A0A0R2LBD9"/>